<feature type="active site" description="Nucleophile" evidence="4">
    <location>
        <position position="51"/>
    </location>
</feature>
<evidence type="ECO:0000256" key="3">
    <source>
        <dbReference type="ARBA" id="ARBA00023235"/>
    </source>
</evidence>
<evidence type="ECO:0000256" key="1">
    <source>
        <dbReference type="ARBA" id="ARBA00009375"/>
    </source>
</evidence>
<evidence type="ECO:0000256" key="2">
    <source>
        <dbReference type="ARBA" id="ARBA00022694"/>
    </source>
</evidence>
<evidence type="ECO:0000256" key="4">
    <source>
        <dbReference type="HAMAP-Rule" id="MF_00171"/>
    </source>
</evidence>
<dbReference type="Gene3D" id="3.30.70.660">
    <property type="entry name" value="Pseudouridine synthase I, catalytic domain, C-terminal subdomain"/>
    <property type="match status" value="1"/>
</dbReference>
<dbReference type="NCBIfam" id="TIGR00071">
    <property type="entry name" value="hisT_truA"/>
    <property type="match status" value="1"/>
</dbReference>
<evidence type="ECO:0000313" key="7">
    <source>
        <dbReference type="EMBL" id="GGC53220.1"/>
    </source>
</evidence>
<keyword evidence="3 4" id="KW-0413">Isomerase</keyword>
<sequence>MRYFFTIAYKGSLYHGWQKQPNAVTIQQKVEEVFSTIFNQPIEVVASGRTDSGVHATQQVFHLDLPDNVEPRQLIFKANKMLPQDVALLDVKAVGNEVHARFDAISRSYQYKIIKRKDAFSADQAYYFTKELDLQKMNEAAASLFEFEDFESFSKVKTDVFTFNCEIFEAEWKQEGFTLVFYISANRFLRGMVRAIVGTLLEVGQHRINPEDFKRIIREKKRTLAGRSVPAHGLYLTDVKYPQEIYL</sequence>
<dbReference type="EC" id="5.4.99.12" evidence="4"/>
<feature type="domain" description="Pseudouridine synthase I TruA alpha/beta" evidence="6">
    <location>
        <begin position="8"/>
        <end position="103"/>
    </location>
</feature>
<gene>
    <name evidence="4 7" type="primary">truA</name>
    <name evidence="7" type="ORF">GCM10011506_43570</name>
</gene>
<dbReference type="InterPro" id="IPR020095">
    <property type="entry name" value="PsdUridine_synth_TruA_C"/>
</dbReference>
<dbReference type="PANTHER" id="PTHR11142">
    <property type="entry name" value="PSEUDOURIDYLATE SYNTHASE"/>
    <property type="match status" value="1"/>
</dbReference>
<feature type="binding site" evidence="4">
    <location>
        <position position="109"/>
    </location>
    <ligand>
        <name>substrate</name>
    </ligand>
</feature>
<name>A0ABQ1N449_9BACT</name>
<keyword evidence="2 4" id="KW-0819">tRNA processing</keyword>
<dbReference type="EMBL" id="BMEC01000018">
    <property type="protein sequence ID" value="GGC53220.1"/>
    <property type="molecule type" value="Genomic_DNA"/>
</dbReference>
<dbReference type="InterPro" id="IPR020097">
    <property type="entry name" value="PsdUridine_synth_TruA_a/b_dom"/>
</dbReference>
<comment type="catalytic activity">
    <reaction evidence="4 5">
        <text>uridine(38/39/40) in tRNA = pseudouridine(38/39/40) in tRNA</text>
        <dbReference type="Rhea" id="RHEA:22376"/>
        <dbReference type="Rhea" id="RHEA-COMP:10085"/>
        <dbReference type="Rhea" id="RHEA-COMP:10087"/>
        <dbReference type="ChEBI" id="CHEBI:65314"/>
        <dbReference type="ChEBI" id="CHEBI:65315"/>
        <dbReference type="EC" id="5.4.99.12"/>
    </reaction>
</comment>
<comment type="similarity">
    <text evidence="1 4 5">Belongs to the tRNA pseudouridine synthase TruA family.</text>
</comment>
<feature type="domain" description="Pseudouridine synthase I TruA alpha/beta" evidence="6">
    <location>
        <begin position="148"/>
        <end position="242"/>
    </location>
</feature>
<protein>
    <recommendedName>
        <fullName evidence="4">tRNA pseudouridine synthase A</fullName>
        <ecNumber evidence="4">5.4.99.12</ecNumber>
    </recommendedName>
    <alternativeName>
        <fullName evidence="4">tRNA pseudouridine(38-40) synthase</fullName>
    </alternativeName>
    <alternativeName>
        <fullName evidence="4">tRNA pseudouridylate synthase I</fullName>
    </alternativeName>
    <alternativeName>
        <fullName evidence="4">tRNA-uridine isomerase I</fullName>
    </alternativeName>
</protein>
<organism evidence="7 8">
    <name type="scientific">Marivirga lumbricoides</name>
    <dbReference type="NCBI Taxonomy" id="1046115"/>
    <lineage>
        <taxon>Bacteria</taxon>
        <taxon>Pseudomonadati</taxon>
        <taxon>Bacteroidota</taxon>
        <taxon>Cytophagia</taxon>
        <taxon>Cytophagales</taxon>
        <taxon>Marivirgaceae</taxon>
        <taxon>Marivirga</taxon>
    </lineage>
</organism>
<comment type="caution">
    <text evidence="7">The sequence shown here is derived from an EMBL/GenBank/DDBJ whole genome shotgun (WGS) entry which is preliminary data.</text>
</comment>
<dbReference type="HAMAP" id="MF_00171">
    <property type="entry name" value="TruA"/>
    <property type="match status" value="1"/>
</dbReference>
<dbReference type="InterPro" id="IPR001406">
    <property type="entry name" value="PsdUridine_synth_TruA"/>
</dbReference>
<evidence type="ECO:0000259" key="6">
    <source>
        <dbReference type="Pfam" id="PF01416"/>
    </source>
</evidence>
<proteinExistence type="inferred from homology"/>
<dbReference type="CDD" id="cd02570">
    <property type="entry name" value="PseudoU_synth_EcTruA"/>
    <property type="match status" value="1"/>
</dbReference>
<dbReference type="PANTHER" id="PTHR11142:SF0">
    <property type="entry name" value="TRNA PSEUDOURIDINE SYNTHASE-LIKE 1"/>
    <property type="match status" value="1"/>
</dbReference>
<evidence type="ECO:0000256" key="5">
    <source>
        <dbReference type="RuleBase" id="RU003792"/>
    </source>
</evidence>
<dbReference type="Pfam" id="PF01416">
    <property type="entry name" value="PseudoU_synth_1"/>
    <property type="match status" value="2"/>
</dbReference>
<comment type="subunit">
    <text evidence="4">Homodimer.</text>
</comment>
<keyword evidence="8" id="KW-1185">Reference proteome</keyword>
<reference evidence="8" key="1">
    <citation type="journal article" date="2019" name="Int. J. Syst. Evol. Microbiol.">
        <title>The Global Catalogue of Microorganisms (GCM) 10K type strain sequencing project: providing services to taxonomists for standard genome sequencing and annotation.</title>
        <authorList>
            <consortium name="The Broad Institute Genomics Platform"/>
            <consortium name="The Broad Institute Genome Sequencing Center for Infectious Disease"/>
            <person name="Wu L."/>
            <person name="Ma J."/>
        </authorList>
    </citation>
    <scope>NUCLEOTIDE SEQUENCE [LARGE SCALE GENOMIC DNA]</scope>
    <source>
        <strain evidence="8">CGMCC 1.10832</strain>
    </source>
</reference>
<dbReference type="InterPro" id="IPR020094">
    <property type="entry name" value="TruA/RsuA/RluB/E/F_N"/>
</dbReference>
<comment type="function">
    <text evidence="4">Formation of pseudouridine at positions 38, 39 and 40 in the anticodon stem and loop of transfer RNAs.</text>
</comment>
<evidence type="ECO:0000313" key="8">
    <source>
        <dbReference type="Proteomes" id="UP000636010"/>
    </source>
</evidence>
<dbReference type="RefSeq" id="WP_188467460.1">
    <property type="nucleotide sequence ID" value="NZ_BAABHU010000018.1"/>
</dbReference>
<dbReference type="SUPFAM" id="SSF55120">
    <property type="entry name" value="Pseudouridine synthase"/>
    <property type="match status" value="1"/>
</dbReference>
<comment type="caution">
    <text evidence="4">Lacks conserved residue(s) required for the propagation of feature annotation.</text>
</comment>
<dbReference type="Gene3D" id="3.30.70.580">
    <property type="entry name" value="Pseudouridine synthase I, catalytic domain, N-terminal subdomain"/>
    <property type="match status" value="1"/>
</dbReference>
<accession>A0ABQ1N449</accession>
<dbReference type="InterPro" id="IPR020103">
    <property type="entry name" value="PsdUridine_synth_cat_dom_sf"/>
</dbReference>
<dbReference type="Proteomes" id="UP000636010">
    <property type="component" value="Unassembled WGS sequence"/>
</dbReference>
<dbReference type="PIRSF" id="PIRSF001430">
    <property type="entry name" value="tRNA_psdUrid_synth"/>
    <property type="match status" value="1"/>
</dbReference>